<proteinExistence type="predicted"/>
<comment type="caution">
    <text evidence="3">The sequence shown here is derived from an EMBL/GenBank/DDBJ whole genome shotgun (WGS) entry which is preliminary data.</text>
</comment>
<dbReference type="SUPFAM" id="SSF52833">
    <property type="entry name" value="Thioredoxin-like"/>
    <property type="match status" value="1"/>
</dbReference>
<dbReference type="SUPFAM" id="SSF47616">
    <property type="entry name" value="GST C-terminal domain-like"/>
    <property type="match status" value="1"/>
</dbReference>
<dbReference type="Gene3D" id="3.40.30.10">
    <property type="entry name" value="Glutaredoxin"/>
    <property type="match status" value="1"/>
</dbReference>
<evidence type="ECO:0000259" key="1">
    <source>
        <dbReference type="Pfam" id="PF00043"/>
    </source>
</evidence>
<dbReference type="CDD" id="cd00570">
    <property type="entry name" value="GST_N_family"/>
    <property type="match status" value="1"/>
</dbReference>
<reference evidence="3" key="1">
    <citation type="submission" date="2021-05" db="EMBL/GenBank/DDBJ databases">
        <authorList>
            <person name="Pietrasiak N."/>
            <person name="Ward R."/>
            <person name="Stajich J.E."/>
            <person name="Kurbessoian T."/>
        </authorList>
    </citation>
    <scope>NUCLEOTIDE SEQUENCE</scope>
    <source>
        <strain evidence="3">JT2-VF2</strain>
    </source>
</reference>
<reference evidence="3" key="2">
    <citation type="journal article" date="2022" name="Microbiol. Resour. Announc.">
        <title>Metagenome Sequencing to Explore Phylogenomics of Terrestrial Cyanobacteria.</title>
        <authorList>
            <person name="Ward R.D."/>
            <person name="Stajich J.E."/>
            <person name="Johansen J.R."/>
            <person name="Huntemann M."/>
            <person name="Clum A."/>
            <person name="Foster B."/>
            <person name="Foster B."/>
            <person name="Roux S."/>
            <person name="Palaniappan K."/>
            <person name="Varghese N."/>
            <person name="Mukherjee S."/>
            <person name="Reddy T.B.K."/>
            <person name="Daum C."/>
            <person name="Copeland A."/>
            <person name="Chen I.A."/>
            <person name="Ivanova N.N."/>
            <person name="Kyrpides N.C."/>
            <person name="Shapiro N."/>
            <person name="Eloe-Fadrosh E.A."/>
            <person name="Pietrasiak N."/>
        </authorList>
    </citation>
    <scope>NUCLEOTIDE SEQUENCE</scope>
    <source>
        <strain evidence="3">JT2-VF2</strain>
    </source>
</reference>
<accession>A0A951ULF7</accession>
<evidence type="ECO:0000313" key="3">
    <source>
        <dbReference type="EMBL" id="MBW4566225.1"/>
    </source>
</evidence>
<dbReference type="Pfam" id="PF00043">
    <property type="entry name" value="GST_C"/>
    <property type="match status" value="1"/>
</dbReference>
<feature type="domain" description="Glutathione S-transferase C-terminal" evidence="1">
    <location>
        <begin position="151"/>
        <end position="200"/>
    </location>
</feature>
<dbReference type="Pfam" id="PF13417">
    <property type="entry name" value="GST_N_3"/>
    <property type="match status" value="1"/>
</dbReference>
<dbReference type="CDD" id="cd00299">
    <property type="entry name" value="GST_C_family"/>
    <property type="match status" value="1"/>
</dbReference>
<evidence type="ECO:0000313" key="4">
    <source>
        <dbReference type="Proteomes" id="UP000715781"/>
    </source>
</evidence>
<sequence>MFFVPRLITFRISHYCEKVRWALDRIRFPYIEECHLPPLHRLKTTPVGGSSVPVLVTQAQVFKDSADILNYLDTLTPLHLKLYPTSSVLRHEVDELEAQFNCQLGVLTRQWGYFYALANRTLMQQLWCQGIPSWEKLLFPVVFPLTCRLAYSSYNVNRQSALTAYHQIQQIFEAVSHRLSDGRRYLVGDCFSAADLAFASLSAPALLPPEYGGLFPSLLQLPHEMVEQVHTLRDTVAGRYVLRLYQQERYMANI</sequence>
<evidence type="ECO:0000259" key="2">
    <source>
        <dbReference type="Pfam" id="PF13417"/>
    </source>
</evidence>
<dbReference type="Gene3D" id="1.20.1050.10">
    <property type="match status" value="1"/>
</dbReference>
<protein>
    <submittedName>
        <fullName evidence="3">Glutathione S-transferase family protein</fullName>
    </submittedName>
</protein>
<organism evidence="3 4">
    <name type="scientific">Mojavia pulchra JT2-VF2</name>
    <dbReference type="NCBI Taxonomy" id="287848"/>
    <lineage>
        <taxon>Bacteria</taxon>
        <taxon>Bacillati</taxon>
        <taxon>Cyanobacteriota</taxon>
        <taxon>Cyanophyceae</taxon>
        <taxon>Nostocales</taxon>
        <taxon>Nostocaceae</taxon>
    </lineage>
</organism>
<name>A0A951ULF7_9NOST</name>
<dbReference type="AlphaFoldDB" id="A0A951ULF7"/>
<dbReference type="Proteomes" id="UP000715781">
    <property type="component" value="Unassembled WGS sequence"/>
</dbReference>
<gene>
    <name evidence="3" type="ORF">KME32_35195</name>
</gene>
<dbReference type="InterPro" id="IPR004045">
    <property type="entry name" value="Glutathione_S-Trfase_N"/>
</dbReference>
<feature type="domain" description="GST N-terminal" evidence="2">
    <location>
        <begin position="7"/>
        <end position="76"/>
    </location>
</feature>
<dbReference type="InterPro" id="IPR036249">
    <property type="entry name" value="Thioredoxin-like_sf"/>
</dbReference>
<dbReference type="InterPro" id="IPR036282">
    <property type="entry name" value="Glutathione-S-Trfase_C_sf"/>
</dbReference>
<dbReference type="InterPro" id="IPR004046">
    <property type="entry name" value="GST_C"/>
</dbReference>
<dbReference type="EMBL" id="JAHHHN010000067">
    <property type="protein sequence ID" value="MBW4566225.1"/>
    <property type="molecule type" value="Genomic_DNA"/>
</dbReference>